<comment type="caution">
    <text evidence="1">The sequence shown here is derived from an EMBL/GenBank/DDBJ whole genome shotgun (WGS) entry which is preliminary data.</text>
</comment>
<evidence type="ECO:0000313" key="2">
    <source>
        <dbReference type="Proteomes" id="UP000299102"/>
    </source>
</evidence>
<dbReference type="Proteomes" id="UP000299102">
    <property type="component" value="Unassembled WGS sequence"/>
</dbReference>
<keyword evidence="2" id="KW-1185">Reference proteome</keyword>
<name>A0A4C1V5J6_EUMVA</name>
<reference evidence="1 2" key="1">
    <citation type="journal article" date="2019" name="Commun. Biol.">
        <title>The bagworm genome reveals a unique fibroin gene that provides high tensile strength.</title>
        <authorList>
            <person name="Kono N."/>
            <person name="Nakamura H."/>
            <person name="Ohtoshi R."/>
            <person name="Tomita M."/>
            <person name="Numata K."/>
            <person name="Arakawa K."/>
        </authorList>
    </citation>
    <scope>NUCLEOTIDE SEQUENCE [LARGE SCALE GENOMIC DNA]</scope>
</reference>
<gene>
    <name evidence="1" type="ORF">EVAR_94074_1</name>
</gene>
<accession>A0A4C1V5J6</accession>
<dbReference type="AlphaFoldDB" id="A0A4C1V5J6"/>
<protein>
    <submittedName>
        <fullName evidence="1">Uncharacterized protein</fullName>
    </submittedName>
</protein>
<organism evidence="1 2">
    <name type="scientific">Eumeta variegata</name>
    <name type="common">Bagworm moth</name>
    <name type="synonym">Eumeta japonica</name>
    <dbReference type="NCBI Taxonomy" id="151549"/>
    <lineage>
        <taxon>Eukaryota</taxon>
        <taxon>Metazoa</taxon>
        <taxon>Ecdysozoa</taxon>
        <taxon>Arthropoda</taxon>
        <taxon>Hexapoda</taxon>
        <taxon>Insecta</taxon>
        <taxon>Pterygota</taxon>
        <taxon>Neoptera</taxon>
        <taxon>Endopterygota</taxon>
        <taxon>Lepidoptera</taxon>
        <taxon>Glossata</taxon>
        <taxon>Ditrysia</taxon>
        <taxon>Tineoidea</taxon>
        <taxon>Psychidae</taxon>
        <taxon>Oiketicinae</taxon>
        <taxon>Eumeta</taxon>
    </lineage>
</organism>
<sequence>MSTFALTTRFVNTGPDSSLLVISGDFRRLARVYVANEPYIISERLISSSEEAGWDIAGAVFSRATLSAASAREQSKGFVSFPVPSGMNGERLFFFVAAPVHKKGQSHMRGAGVITPILVLGMLNACPPGRSNYSARTCRAPIPTPVPRSRPTYNPATYSHLSLQCVTF</sequence>
<dbReference type="EMBL" id="BGZK01000283">
    <property type="protein sequence ID" value="GBP34061.1"/>
    <property type="molecule type" value="Genomic_DNA"/>
</dbReference>
<evidence type="ECO:0000313" key="1">
    <source>
        <dbReference type="EMBL" id="GBP34061.1"/>
    </source>
</evidence>
<proteinExistence type="predicted"/>